<gene>
    <name evidence="1" type="primary">DOCK6_2</name>
    <name evidence="1" type="ORF">OS493_015363</name>
</gene>
<accession>A0A9W9Z436</accession>
<sequence>MSPTRSSEGNLESVLRKSIVDLSKAREEPLVTFLYLVLDKLILLLVRPPVISGTVVNIGQAAFESLTLIVHRLHQLLENSKDEHGRNQLLASYVTYVFSAPYNHSPACSQTIFQESQDVPQVFLLVYKWVDDDEDPRISEAMNMPGNRNSMAETRPSSLSVPGLVLSSSGSRKLVHEELALQWAVASGPLRETAMAHAWFFF</sequence>
<dbReference type="OrthoDB" id="47328at2759"/>
<dbReference type="GO" id="GO:0007264">
    <property type="term" value="P:small GTPase-mediated signal transduction"/>
    <property type="evidence" value="ECO:0007669"/>
    <property type="project" value="InterPro"/>
</dbReference>
<evidence type="ECO:0000313" key="1">
    <source>
        <dbReference type="EMBL" id="KAJ7372909.1"/>
    </source>
</evidence>
<dbReference type="Proteomes" id="UP001163046">
    <property type="component" value="Unassembled WGS sequence"/>
</dbReference>
<protein>
    <submittedName>
        <fullName evidence="1">Dedicator of cytokinesis protein 6</fullName>
    </submittedName>
</protein>
<comment type="caution">
    <text evidence="1">The sequence shown here is derived from an EMBL/GenBank/DDBJ whole genome shotgun (WGS) entry which is preliminary data.</text>
</comment>
<dbReference type="EMBL" id="MU826833">
    <property type="protein sequence ID" value="KAJ7372909.1"/>
    <property type="molecule type" value="Genomic_DNA"/>
</dbReference>
<dbReference type="InterPro" id="IPR026791">
    <property type="entry name" value="DOCK"/>
</dbReference>
<proteinExistence type="predicted"/>
<keyword evidence="2" id="KW-1185">Reference proteome</keyword>
<dbReference type="PANTHER" id="PTHR23317:SF76">
    <property type="entry name" value="LD20667P"/>
    <property type="match status" value="1"/>
</dbReference>
<evidence type="ECO:0000313" key="2">
    <source>
        <dbReference type="Proteomes" id="UP001163046"/>
    </source>
</evidence>
<dbReference type="GO" id="GO:0005085">
    <property type="term" value="F:guanyl-nucleotide exchange factor activity"/>
    <property type="evidence" value="ECO:0007669"/>
    <property type="project" value="InterPro"/>
</dbReference>
<reference evidence="1" key="1">
    <citation type="submission" date="2023-01" db="EMBL/GenBank/DDBJ databases">
        <title>Genome assembly of the deep-sea coral Lophelia pertusa.</title>
        <authorList>
            <person name="Herrera S."/>
            <person name="Cordes E."/>
        </authorList>
    </citation>
    <scope>NUCLEOTIDE SEQUENCE</scope>
    <source>
        <strain evidence="1">USNM1676648</strain>
        <tissue evidence="1">Polyp</tissue>
    </source>
</reference>
<dbReference type="AlphaFoldDB" id="A0A9W9Z436"/>
<name>A0A9W9Z436_9CNID</name>
<organism evidence="1 2">
    <name type="scientific">Desmophyllum pertusum</name>
    <dbReference type="NCBI Taxonomy" id="174260"/>
    <lineage>
        <taxon>Eukaryota</taxon>
        <taxon>Metazoa</taxon>
        <taxon>Cnidaria</taxon>
        <taxon>Anthozoa</taxon>
        <taxon>Hexacorallia</taxon>
        <taxon>Scleractinia</taxon>
        <taxon>Caryophylliina</taxon>
        <taxon>Caryophylliidae</taxon>
        <taxon>Desmophyllum</taxon>
    </lineage>
</organism>
<dbReference type="PANTHER" id="PTHR23317">
    <property type="entry name" value="DEDICATOR OF CYTOKINESIS DOCK"/>
    <property type="match status" value="1"/>
</dbReference>